<organism evidence="1 2">
    <name type="scientific">Ammoniphilus oxalaticus</name>
    <dbReference type="NCBI Taxonomy" id="66863"/>
    <lineage>
        <taxon>Bacteria</taxon>
        <taxon>Bacillati</taxon>
        <taxon>Bacillota</taxon>
        <taxon>Bacilli</taxon>
        <taxon>Bacillales</taxon>
        <taxon>Paenibacillaceae</taxon>
        <taxon>Aneurinibacillus group</taxon>
        <taxon>Ammoniphilus</taxon>
    </lineage>
</organism>
<dbReference type="SUPFAM" id="SSF53335">
    <property type="entry name" value="S-adenosyl-L-methionine-dependent methyltransferases"/>
    <property type="match status" value="1"/>
</dbReference>
<dbReference type="Gene3D" id="3.40.50.150">
    <property type="entry name" value="Vaccinia Virus protein VP39"/>
    <property type="match status" value="1"/>
</dbReference>
<keyword evidence="1" id="KW-0808">Transferase</keyword>
<dbReference type="RefSeq" id="WP_120188671.1">
    <property type="nucleotide sequence ID" value="NZ_MCHY01000006.1"/>
</dbReference>
<evidence type="ECO:0000313" key="2">
    <source>
        <dbReference type="Proteomes" id="UP000284219"/>
    </source>
</evidence>
<reference evidence="1 2" key="1">
    <citation type="submission" date="2016-08" db="EMBL/GenBank/DDBJ databases">
        <title>Novel Firmicute Genomes.</title>
        <authorList>
            <person name="Poppleton D.I."/>
            <person name="Gribaldo S."/>
        </authorList>
    </citation>
    <scope>NUCLEOTIDE SEQUENCE [LARGE SCALE GENOMIC DNA]</scope>
    <source>
        <strain evidence="1 2">RAOx-1</strain>
    </source>
</reference>
<dbReference type="GO" id="GO:0008168">
    <property type="term" value="F:methyltransferase activity"/>
    <property type="evidence" value="ECO:0007669"/>
    <property type="project" value="UniProtKB-KW"/>
</dbReference>
<dbReference type="AlphaFoldDB" id="A0A419SP26"/>
<comment type="caution">
    <text evidence="1">The sequence shown here is derived from an EMBL/GenBank/DDBJ whole genome shotgun (WGS) entry which is preliminary data.</text>
</comment>
<keyword evidence="1" id="KW-0489">Methyltransferase</keyword>
<proteinExistence type="predicted"/>
<dbReference type="OrthoDB" id="9780095at2"/>
<protein>
    <submittedName>
        <fullName evidence="1">SAM-dependent methyltransferase</fullName>
    </submittedName>
</protein>
<dbReference type="InterPro" id="IPR029063">
    <property type="entry name" value="SAM-dependent_MTases_sf"/>
</dbReference>
<sequence length="205" mass="24421">MEEHDYDRLLNIRTVGAQKGFDHSLHYHRYEPTPYYALHALFETYKLNPSDRIVDFGSGKGRLNFYIHYLFKASVIGVEMNEGFYRDALGNYTNYTKKYRSGKNRIEFHCGLAELYSIHPADNRFYFFNPFSIQIFMKVVQNILLSYEAMPRELELLLYYPSEDYTYFLENNTPFALKEEVVLKGVYEHSPYERFSIYTLDSFCI</sequence>
<evidence type="ECO:0000313" key="1">
    <source>
        <dbReference type="EMBL" id="RKD25992.1"/>
    </source>
</evidence>
<accession>A0A419SP26</accession>
<keyword evidence="2" id="KW-1185">Reference proteome</keyword>
<gene>
    <name evidence="1" type="ORF">BEP19_03440</name>
</gene>
<dbReference type="EMBL" id="MCHY01000006">
    <property type="protein sequence ID" value="RKD25992.1"/>
    <property type="molecule type" value="Genomic_DNA"/>
</dbReference>
<name>A0A419SP26_9BACL</name>
<dbReference type="GO" id="GO:0032259">
    <property type="term" value="P:methylation"/>
    <property type="evidence" value="ECO:0007669"/>
    <property type="project" value="UniProtKB-KW"/>
</dbReference>
<dbReference type="Proteomes" id="UP000284219">
    <property type="component" value="Unassembled WGS sequence"/>
</dbReference>